<keyword evidence="1" id="KW-0812">Transmembrane</keyword>
<dbReference type="GO" id="GO:0005886">
    <property type="term" value="C:plasma membrane"/>
    <property type="evidence" value="ECO:0007669"/>
    <property type="project" value="UniProtKB-SubCell"/>
</dbReference>
<proteinExistence type="predicted"/>
<dbReference type="AlphaFoldDB" id="A0AAE3LRQ7"/>
<dbReference type="GO" id="GO:0140359">
    <property type="term" value="F:ABC-type transporter activity"/>
    <property type="evidence" value="ECO:0007669"/>
    <property type="project" value="InterPro"/>
</dbReference>
<keyword evidence="3" id="KW-1185">Reference proteome</keyword>
<feature type="transmembrane region" description="Helical" evidence="1">
    <location>
        <begin position="266"/>
        <end position="292"/>
    </location>
</feature>
<feature type="transmembrane region" description="Helical" evidence="1">
    <location>
        <begin position="163"/>
        <end position="185"/>
    </location>
</feature>
<protein>
    <submittedName>
        <fullName evidence="2">ABC transporter permease subunit</fullName>
    </submittedName>
</protein>
<keyword evidence="1" id="KW-0472">Membrane</keyword>
<feature type="transmembrane region" description="Helical" evidence="1">
    <location>
        <begin position="342"/>
        <end position="360"/>
    </location>
</feature>
<dbReference type="Proteomes" id="UP001209318">
    <property type="component" value="Unassembled WGS sequence"/>
</dbReference>
<organism evidence="2 3">
    <name type="scientific">Perspicuibacillus lycopersici</name>
    <dbReference type="NCBI Taxonomy" id="1325689"/>
    <lineage>
        <taxon>Bacteria</taxon>
        <taxon>Bacillati</taxon>
        <taxon>Bacillota</taxon>
        <taxon>Bacilli</taxon>
        <taxon>Bacillales</taxon>
        <taxon>Bacillaceae</taxon>
        <taxon>Perspicuibacillus</taxon>
    </lineage>
</organism>
<feature type="transmembrane region" description="Helical" evidence="1">
    <location>
        <begin position="17"/>
        <end position="37"/>
    </location>
</feature>
<evidence type="ECO:0000256" key="1">
    <source>
        <dbReference type="SAM" id="Phobius"/>
    </source>
</evidence>
<accession>A0AAE3LRQ7</accession>
<dbReference type="RefSeq" id="WP_263074252.1">
    <property type="nucleotide sequence ID" value="NZ_JAOUSF010000005.1"/>
</dbReference>
<keyword evidence="1" id="KW-1133">Transmembrane helix</keyword>
<feature type="transmembrane region" description="Helical" evidence="1">
    <location>
        <begin position="219"/>
        <end position="240"/>
    </location>
</feature>
<dbReference type="EMBL" id="JAOUSF010000005">
    <property type="protein sequence ID" value="MCU9614934.1"/>
    <property type="molecule type" value="Genomic_DNA"/>
</dbReference>
<feature type="transmembrane region" description="Helical" evidence="1">
    <location>
        <begin position="299"/>
        <end position="322"/>
    </location>
</feature>
<comment type="caution">
    <text evidence="2">The sequence shown here is derived from an EMBL/GenBank/DDBJ whole genome shotgun (WGS) entry which is preliminary data.</text>
</comment>
<dbReference type="Pfam" id="PF12679">
    <property type="entry name" value="ABC2_membrane_2"/>
    <property type="match status" value="1"/>
</dbReference>
<evidence type="ECO:0000313" key="3">
    <source>
        <dbReference type="Proteomes" id="UP001209318"/>
    </source>
</evidence>
<dbReference type="PANTHER" id="PTHR37305">
    <property type="entry name" value="INTEGRAL MEMBRANE PROTEIN-RELATED"/>
    <property type="match status" value="1"/>
</dbReference>
<evidence type="ECO:0000313" key="2">
    <source>
        <dbReference type="EMBL" id="MCU9614934.1"/>
    </source>
</evidence>
<gene>
    <name evidence="2" type="ORF">OEV98_15420</name>
</gene>
<reference evidence="2" key="1">
    <citation type="submission" date="2022-10" db="EMBL/GenBank/DDBJ databases">
        <title>Description of Fervidibacillus gen. nov. in the family Fervidibacillaceae fam. nov. with two species, Fervidibacillus albus sp. nov., and Fervidibacillus halotolerans sp. nov., isolated from tidal flat sediments.</title>
        <authorList>
            <person name="Kwon K.K."/>
            <person name="Yang S.-H."/>
        </authorList>
    </citation>
    <scope>NUCLEOTIDE SEQUENCE</scope>
    <source>
        <strain evidence="2">JCM 19140</strain>
    </source>
</reference>
<name>A0AAE3LRQ7_9BACI</name>
<sequence length="371" mass="43306">MKLLVFELRKIIFDKKFLYLTIFLFAGIAILFLRNMLFDSYIEKEEQQKIDSYVLTNQSNKRLLERTLEVDPNNEELQQLKTINDQMLETLFELRSIRSLDDWQTRLMLENEFFQMAAEYKNAGGDHPLSFEEIEKTIALNQKLLQENIKPEHPTYTTALPNFLMIVTNLFINLGAISLLLLFVGDIVSSEFENRSIYFLYTQPLNKIAIFTSKWISSIFVYLFIIFILYGTAIILPLLFGDKGTFQYPILLEKNQEIRFITMKDYLIQSFIIVSIIILVVVNVCMFYSLYFKNTLGSLFALSGTLFAGYAVTFIPWKFLFWLNPFQYLLGESRILDQNNSLWYQGIAAGVVLSLLMYLLSLQKIKFSKLG</sequence>
<dbReference type="PANTHER" id="PTHR37305:SF1">
    <property type="entry name" value="MEMBRANE PROTEIN"/>
    <property type="match status" value="1"/>
</dbReference>